<keyword evidence="2" id="KW-1133">Transmembrane helix</keyword>
<proteinExistence type="predicted"/>
<feature type="compositionally biased region" description="Pro residues" evidence="1">
    <location>
        <begin position="212"/>
        <end position="228"/>
    </location>
</feature>
<evidence type="ECO:0008006" key="5">
    <source>
        <dbReference type="Google" id="ProtNLM"/>
    </source>
</evidence>
<organism evidence="3 4">
    <name type="scientific">Candidatus Amesbacteria bacterium GW2011_GWA2_47_11</name>
    <dbReference type="NCBI Taxonomy" id="1618357"/>
    <lineage>
        <taxon>Bacteria</taxon>
        <taxon>Candidatus Amesiibacteriota</taxon>
    </lineage>
</organism>
<dbReference type="PATRIC" id="fig|1618357.3.peg.653"/>
<keyword evidence="2" id="KW-0472">Membrane</keyword>
<feature type="transmembrane region" description="Helical" evidence="2">
    <location>
        <begin position="20"/>
        <end position="41"/>
    </location>
</feature>
<protein>
    <recommendedName>
        <fullName evidence="5">Dockerin domain-containing protein</fullName>
    </recommendedName>
</protein>
<comment type="caution">
    <text evidence="3">The sequence shown here is derived from an EMBL/GenBank/DDBJ whole genome shotgun (WGS) entry which is preliminary data.</text>
</comment>
<evidence type="ECO:0000313" key="4">
    <source>
        <dbReference type="Proteomes" id="UP000034607"/>
    </source>
</evidence>
<feature type="region of interest" description="Disordered" evidence="1">
    <location>
        <begin position="208"/>
        <end position="230"/>
    </location>
</feature>
<reference evidence="3 4" key="1">
    <citation type="journal article" date="2015" name="Nature">
        <title>rRNA introns, odd ribosomes, and small enigmatic genomes across a large radiation of phyla.</title>
        <authorList>
            <person name="Brown C.T."/>
            <person name="Hug L.A."/>
            <person name="Thomas B.C."/>
            <person name="Sharon I."/>
            <person name="Castelle C.J."/>
            <person name="Singh A."/>
            <person name="Wilkins M.J."/>
            <person name="Williams K.H."/>
            <person name="Banfield J.F."/>
        </authorList>
    </citation>
    <scope>NUCLEOTIDE SEQUENCE [LARGE SCALE GENOMIC DNA]</scope>
</reference>
<accession>A0A0G1RG17</accession>
<dbReference type="Gene3D" id="2.60.40.4130">
    <property type="match status" value="1"/>
</dbReference>
<evidence type="ECO:0000313" key="3">
    <source>
        <dbReference type="EMBL" id="KKU56012.1"/>
    </source>
</evidence>
<evidence type="ECO:0000256" key="2">
    <source>
        <dbReference type="SAM" id="Phobius"/>
    </source>
</evidence>
<sequence>MNNSDRLLEKFRSRFTGMPLLLQILVLAVLALSLPTAIYVLKNGGIRLPSRAAVTDPVLYFAPSSYSLPPNQTVKLMLDAKAHKIGFSLVELAFDKTKINLAGEITTSSQLPAVISKTSSGTANSTGRIIFALAVCDPLQGQCDPKPIPPSGLIELAQIPITAIQTPPTGQLTTSITVTASGVQLVSDQEVALPFTHSPADITIFPQNITPTPTPPVSPTPTSPPPPGTGSISVDPLTVTKPVSQVFPAVLNFNTNGIPISSLTFRLTYPYTGSVPELDVVNQTGSPTSVIYPAPPFDSSPDWSFPVNSVTKSNGFVTIDFAAANTSTAGFSNTTDQALVTIFLKAASVPAINPVNLTFDMTETKMMSKTSPPVNILTPPANPVYFISSAPTMIFSHKMQGVTVPLVTRTDYLTLTSQVYPPYTYTHPVLSSTDGIFTSQPALSLTNTTITDVGTPYDVLIKSPGYLQKKFGSVTLLPGENITPVGWRDIKILAGDFDSNNILNIIDLGKMLSVYTALSVPVTDLNRIYDIDADASITISDIAQVLSNYTALEIPGD</sequence>
<dbReference type="Proteomes" id="UP000034607">
    <property type="component" value="Unassembled WGS sequence"/>
</dbReference>
<gene>
    <name evidence="3" type="ORF">UX78_C0013G0008</name>
</gene>
<dbReference type="EMBL" id="LCNM01000013">
    <property type="protein sequence ID" value="KKU56012.1"/>
    <property type="molecule type" value="Genomic_DNA"/>
</dbReference>
<dbReference type="AlphaFoldDB" id="A0A0G1RG17"/>
<name>A0A0G1RG17_9BACT</name>
<keyword evidence="2" id="KW-0812">Transmembrane</keyword>
<evidence type="ECO:0000256" key="1">
    <source>
        <dbReference type="SAM" id="MobiDB-lite"/>
    </source>
</evidence>